<dbReference type="Proteomes" id="UP000030758">
    <property type="component" value="Unassembled WGS sequence"/>
</dbReference>
<gene>
    <name evidence="2" type="ORF">M514_10604</name>
</gene>
<dbReference type="InterPro" id="IPR043502">
    <property type="entry name" value="DNA/RNA_pol_sf"/>
</dbReference>
<dbReference type="AlphaFoldDB" id="A0A085MU07"/>
<evidence type="ECO:0000313" key="2">
    <source>
        <dbReference type="EMBL" id="KFD60703.1"/>
    </source>
</evidence>
<proteinExistence type="predicted"/>
<dbReference type="EMBL" id="KL367653">
    <property type="protein sequence ID" value="KFD60703.1"/>
    <property type="molecule type" value="Genomic_DNA"/>
</dbReference>
<dbReference type="PANTHER" id="PTHR47331:SF4">
    <property type="entry name" value="PEPTIDASE S1 DOMAIN-CONTAINING PROTEIN"/>
    <property type="match status" value="1"/>
</dbReference>
<dbReference type="Gene3D" id="3.30.70.270">
    <property type="match status" value="1"/>
</dbReference>
<protein>
    <recommendedName>
        <fullName evidence="1">Reverse transcriptase domain-containing protein</fullName>
    </recommendedName>
</protein>
<dbReference type="Gene3D" id="3.10.10.10">
    <property type="entry name" value="HIV Type 1 Reverse Transcriptase, subunit A, domain 1"/>
    <property type="match status" value="1"/>
</dbReference>
<dbReference type="InterPro" id="IPR000477">
    <property type="entry name" value="RT_dom"/>
</dbReference>
<name>A0A085MU07_9BILA</name>
<organism evidence="2">
    <name type="scientific">Trichuris suis</name>
    <name type="common">pig whipworm</name>
    <dbReference type="NCBI Taxonomy" id="68888"/>
    <lineage>
        <taxon>Eukaryota</taxon>
        <taxon>Metazoa</taxon>
        <taxon>Ecdysozoa</taxon>
        <taxon>Nematoda</taxon>
        <taxon>Enoplea</taxon>
        <taxon>Dorylaimia</taxon>
        <taxon>Trichinellida</taxon>
        <taxon>Trichuridae</taxon>
        <taxon>Trichuris</taxon>
    </lineage>
</organism>
<dbReference type="InterPro" id="IPR043128">
    <property type="entry name" value="Rev_trsase/Diguanyl_cyclase"/>
</dbReference>
<dbReference type="SUPFAM" id="SSF56672">
    <property type="entry name" value="DNA/RNA polymerases"/>
    <property type="match status" value="1"/>
</dbReference>
<evidence type="ECO:0000259" key="1">
    <source>
        <dbReference type="Pfam" id="PF00078"/>
    </source>
</evidence>
<accession>A0A085MU07</accession>
<feature type="domain" description="Reverse transcriptase" evidence="1">
    <location>
        <begin position="20"/>
        <end position="136"/>
    </location>
</feature>
<dbReference type="Pfam" id="PF00078">
    <property type="entry name" value="RVT_1"/>
    <property type="match status" value="1"/>
</dbReference>
<sequence length="234" mass="26644">MLLTGPDLLTDLFGLLVRFREYPVAVSADIAKIFHQVRVPERDQSMLQFLWRQPGSNEPLRQLQMTVHIFGAICSPAVCTYVLRKSAEDHKEQFPHVWRKVTSNFYVDNYLDSFASANEATSSCQQLTQLLSRGRFHLTKWISSSRSVLKTVKHAEVEELQLKWAGHTHATQTTLDDLVIRSRDLKRLLHVVASVFRFAGTCLSDRTQRRNGPFSVAELDHAFAACLASAQREC</sequence>
<reference evidence="2" key="1">
    <citation type="journal article" date="2014" name="Nat. Genet.">
        <title>Genome and transcriptome of the porcine whipworm Trichuris suis.</title>
        <authorList>
            <person name="Jex A.R."/>
            <person name="Nejsum P."/>
            <person name="Schwarz E.M."/>
            <person name="Hu L."/>
            <person name="Young N.D."/>
            <person name="Hall R.S."/>
            <person name="Korhonen P.K."/>
            <person name="Liao S."/>
            <person name="Thamsborg S."/>
            <person name="Xia J."/>
            <person name="Xu P."/>
            <person name="Wang S."/>
            <person name="Scheerlinck J.P."/>
            <person name="Hofmann A."/>
            <person name="Sternberg P.W."/>
            <person name="Wang J."/>
            <person name="Gasser R.B."/>
        </authorList>
    </citation>
    <scope>NUCLEOTIDE SEQUENCE [LARGE SCALE GENOMIC DNA]</scope>
    <source>
        <strain evidence="2">DCEP-RM93F</strain>
    </source>
</reference>
<dbReference type="PANTHER" id="PTHR47331">
    <property type="entry name" value="PHD-TYPE DOMAIN-CONTAINING PROTEIN"/>
    <property type="match status" value="1"/>
</dbReference>